<dbReference type="GO" id="GO:0003924">
    <property type="term" value="F:GTPase activity"/>
    <property type="evidence" value="ECO:0007669"/>
    <property type="project" value="InterPro"/>
</dbReference>
<dbReference type="EMBL" id="CATQJA010002637">
    <property type="protein sequence ID" value="CAJ0575355.1"/>
    <property type="molecule type" value="Genomic_DNA"/>
</dbReference>
<evidence type="ECO:0000256" key="2">
    <source>
        <dbReference type="ARBA" id="ARBA00022741"/>
    </source>
</evidence>
<dbReference type="FunFam" id="3.30.70.240:FF:000006">
    <property type="entry name" value="Elongation factor like GTPase 1"/>
    <property type="match status" value="1"/>
</dbReference>
<keyword evidence="4" id="KW-0342">GTP-binding</keyword>
<dbReference type="InterPro" id="IPR014721">
    <property type="entry name" value="Ribsml_uS5_D2-typ_fold_subgr"/>
</dbReference>
<dbReference type="InterPro" id="IPR005225">
    <property type="entry name" value="Small_GTP-bd"/>
</dbReference>
<dbReference type="CDD" id="cd04096">
    <property type="entry name" value="eEF2_snRNP_like_C"/>
    <property type="match status" value="1"/>
</dbReference>
<keyword evidence="1" id="KW-0690">Ribosome biogenesis</keyword>
<feature type="non-terminal residue" evidence="7">
    <location>
        <position position="1"/>
    </location>
</feature>
<keyword evidence="8" id="KW-1185">Reference proteome</keyword>
<name>A0AA36G1P8_9BILA</name>
<keyword evidence="3" id="KW-0378">Hydrolase</keyword>
<protein>
    <recommendedName>
        <fullName evidence="5">Elongation factor-like 1</fullName>
    </recommendedName>
</protein>
<dbReference type="GO" id="GO:0005525">
    <property type="term" value="F:GTP binding"/>
    <property type="evidence" value="ECO:0007669"/>
    <property type="project" value="UniProtKB-KW"/>
</dbReference>
<dbReference type="PRINTS" id="PR00315">
    <property type="entry name" value="ELONGATNFCT"/>
</dbReference>
<sequence length="889" mass="98920">MESLTAQLETAFDSKPANEIRNVCLIAHVDHGKTTFADSLVTTNSIISTRLAGKLRYMDSRPDEQERGITMKASGVSLLYGPLLVNLIDSPGHVDFSSEVSSALLLSDIALLLVDVVEGVCSQTHSLMRQAIQNGQSIILVLNKMDRLKIDLKMEPAEAYQHIVRLLEAVNSSLSQFVSYLALEEDTWDDLEALEQKVHFDPQRGNVLFASAIYGYAFGVDEFADIWAPKLKLDKVELAKHLFGDFWIGGGKIQTDAAHRGKKTLFEQLVLEPLWSLHDCALIQGDLDKMITLAGKLGLTVKTKRLPDAFNELMRTWLPLPSACFRACARGTSALNAFKDPHRIDALSAPAHPLHNAIRDCQASGPTIAFAAKFIRQENQSYTILRVLSGKISKGDELFVSTRKMRATGDEALQTTIEEVYFLRGREMVRTKTAVAGTICAVRASNLVQNVTLSSIAVDEGLRIGFEMGEPLVRVSITSKELEQINELKEALRTLVLLDPSLRVLEQENGELAMITAGEMHLQKCLKDLEDMGFIGLEVSEPIVPFQETVIPDPTLTATEIASQVAECRLRDEALYLKIRVAPLSAELLAMLERSVETLRKIRKGASDEAALLTFKNKLISTACETLPAMRGTWWHKKSQEEITSLFERIWCFGPEKARSNIMFNNIPGYENRTLWNRDEFLRPLDNSICTGWELFCGAGPLANEPMRGVAVIIEEWRIDESDSAAVGQLVTAVKQSCKASAQKNSLRLVAAMYKCVVTTTSSALGKVHMVLSQRRAKTLSEDINEATGLFEVNAVLPVVESFDFCEQLRTKTSGMASGQLEFSHWQTVEEDPYWVPTTQDEIEEFGVKGDSINHAKLYMDTIRRRKGLPTDDLIVVSAEKQRNLKKNK</sequence>
<dbReference type="InterPro" id="IPR035647">
    <property type="entry name" value="EFG_III/V"/>
</dbReference>
<dbReference type="InterPro" id="IPR056752">
    <property type="entry name" value="EFL1"/>
</dbReference>
<dbReference type="SUPFAM" id="SSF50447">
    <property type="entry name" value="Translation proteins"/>
    <property type="match status" value="1"/>
</dbReference>
<dbReference type="PANTHER" id="PTHR42908">
    <property type="entry name" value="TRANSLATION ELONGATION FACTOR-RELATED"/>
    <property type="match status" value="1"/>
</dbReference>
<dbReference type="PANTHER" id="PTHR42908:SF3">
    <property type="entry name" value="ELONGATION FACTOR-LIKE GTPASE 1"/>
    <property type="match status" value="1"/>
</dbReference>
<dbReference type="CDD" id="cd01681">
    <property type="entry name" value="aeEF2_snRNP_like_IV"/>
    <property type="match status" value="1"/>
</dbReference>
<evidence type="ECO:0000256" key="1">
    <source>
        <dbReference type="ARBA" id="ARBA00022517"/>
    </source>
</evidence>
<dbReference type="Pfam" id="PF25118">
    <property type="entry name" value="EFL1"/>
    <property type="match status" value="1"/>
</dbReference>
<dbReference type="Gene3D" id="3.30.70.240">
    <property type="match status" value="1"/>
</dbReference>
<dbReference type="Gene3D" id="3.30.70.870">
    <property type="entry name" value="Elongation Factor G (Translational Gtpase), domain 3"/>
    <property type="match status" value="1"/>
</dbReference>
<dbReference type="Pfam" id="PF00679">
    <property type="entry name" value="EFG_C"/>
    <property type="match status" value="1"/>
</dbReference>
<dbReference type="NCBIfam" id="TIGR00231">
    <property type="entry name" value="small_GTP"/>
    <property type="match status" value="1"/>
</dbReference>
<evidence type="ECO:0000256" key="4">
    <source>
        <dbReference type="ARBA" id="ARBA00023134"/>
    </source>
</evidence>
<gene>
    <name evidence="7" type="ORF">MSPICULIGERA_LOCUS13666</name>
</gene>
<dbReference type="InterPro" id="IPR020568">
    <property type="entry name" value="Ribosomal_Su5_D2-typ_SF"/>
</dbReference>
<dbReference type="AlphaFoldDB" id="A0AA36G1P8"/>
<dbReference type="SUPFAM" id="SSF54980">
    <property type="entry name" value="EF-G C-terminal domain-like"/>
    <property type="match status" value="2"/>
</dbReference>
<dbReference type="Proteomes" id="UP001177023">
    <property type="component" value="Unassembled WGS sequence"/>
</dbReference>
<dbReference type="SUPFAM" id="SSF54211">
    <property type="entry name" value="Ribosomal protein S5 domain 2-like"/>
    <property type="match status" value="1"/>
</dbReference>
<dbReference type="GO" id="GO:1990904">
    <property type="term" value="C:ribonucleoprotein complex"/>
    <property type="evidence" value="ECO:0007669"/>
    <property type="project" value="TreeGrafter"/>
</dbReference>
<dbReference type="Gene3D" id="2.40.30.10">
    <property type="entry name" value="Translation factors"/>
    <property type="match status" value="1"/>
</dbReference>
<evidence type="ECO:0000313" key="7">
    <source>
        <dbReference type="EMBL" id="CAJ0575355.1"/>
    </source>
</evidence>
<dbReference type="PROSITE" id="PS51722">
    <property type="entry name" value="G_TR_2"/>
    <property type="match status" value="1"/>
</dbReference>
<evidence type="ECO:0000313" key="8">
    <source>
        <dbReference type="Proteomes" id="UP001177023"/>
    </source>
</evidence>
<proteinExistence type="predicted"/>
<dbReference type="FunFam" id="3.30.70.870:FF:000002">
    <property type="entry name" value="Translation elongation factor 2"/>
    <property type="match status" value="1"/>
</dbReference>
<reference evidence="7" key="1">
    <citation type="submission" date="2023-06" db="EMBL/GenBank/DDBJ databases">
        <authorList>
            <person name="Delattre M."/>
        </authorList>
    </citation>
    <scope>NUCLEOTIDE SEQUENCE</scope>
    <source>
        <strain evidence="7">AF72</strain>
    </source>
</reference>
<feature type="domain" description="Tr-type G" evidence="6">
    <location>
        <begin position="18"/>
        <end position="235"/>
    </location>
</feature>
<evidence type="ECO:0000256" key="5">
    <source>
        <dbReference type="ARBA" id="ARBA00081809"/>
    </source>
</evidence>
<dbReference type="InterPro" id="IPR000795">
    <property type="entry name" value="T_Tr_GTP-bd_dom"/>
</dbReference>
<dbReference type="InterPro" id="IPR027417">
    <property type="entry name" value="P-loop_NTPase"/>
</dbReference>
<evidence type="ECO:0000256" key="3">
    <source>
        <dbReference type="ARBA" id="ARBA00022801"/>
    </source>
</evidence>
<evidence type="ECO:0000259" key="6">
    <source>
        <dbReference type="PROSITE" id="PS51722"/>
    </source>
</evidence>
<dbReference type="GO" id="GO:0042256">
    <property type="term" value="P:cytosolic ribosome assembly"/>
    <property type="evidence" value="ECO:0007669"/>
    <property type="project" value="TreeGrafter"/>
</dbReference>
<dbReference type="GO" id="GO:0043022">
    <property type="term" value="F:ribosome binding"/>
    <property type="evidence" value="ECO:0007669"/>
    <property type="project" value="TreeGrafter"/>
</dbReference>
<dbReference type="InterPro" id="IPR000640">
    <property type="entry name" value="EFG_V-like"/>
</dbReference>
<organism evidence="7 8">
    <name type="scientific">Mesorhabditis spiculigera</name>
    <dbReference type="NCBI Taxonomy" id="96644"/>
    <lineage>
        <taxon>Eukaryota</taxon>
        <taxon>Metazoa</taxon>
        <taxon>Ecdysozoa</taxon>
        <taxon>Nematoda</taxon>
        <taxon>Chromadorea</taxon>
        <taxon>Rhabditida</taxon>
        <taxon>Rhabditina</taxon>
        <taxon>Rhabditomorpha</taxon>
        <taxon>Rhabditoidea</taxon>
        <taxon>Rhabditidae</taxon>
        <taxon>Mesorhabditinae</taxon>
        <taxon>Mesorhabditis</taxon>
    </lineage>
</organism>
<dbReference type="Gene3D" id="3.40.50.300">
    <property type="entry name" value="P-loop containing nucleotide triphosphate hydrolases"/>
    <property type="match status" value="1"/>
</dbReference>
<dbReference type="Gene3D" id="3.30.230.10">
    <property type="match status" value="1"/>
</dbReference>
<dbReference type="GO" id="GO:0005829">
    <property type="term" value="C:cytosol"/>
    <property type="evidence" value="ECO:0007669"/>
    <property type="project" value="TreeGrafter"/>
</dbReference>
<comment type="caution">
    <text evidence="7">The sequence shown here is derived from an EMBL/GenBank/DDBJ whole genome shotgun (WGS) entry which is preliminary data.</text>
</comment>
<dbReference type="SUPFAM" id="SSF52540">
    <property type="entry name" value="P-loop containing nucleoside triphosphate hydrolases"/>
    <property type="match status" value="1"/>
</dbReference>
<dbReference type="InterPro" id="IPR009000">
    <property type="entry name" value="Transl_B-barrel_sf"/>
</dbReference>
<accession>A0AA36G1P8</accession>
<dbReference type="Pfam" id="PF00009">
    <property type="entry name" value="GTP_EFTU"/>
    <property type="match status" value="1"/>
</dbReference>
<dbReference type="SMART" id="SM00838">
    <property type="entry name" value="EFG_C"/>
    <property type="match status" value="1"/>
</dbReference>
<keyword evidence="2" id="KW-0547">Nucleotide-binding</keyword>